<evidence type="ECO:0000256" key="3">
    <source>
        <dbReference type="ARBA" id="ARBA00008400"/>
    </source>
</evidence>
<evidence type="ECO:0000256" key="1">
    <source>
        <dbReference type="ARBA" id="ARBA00004477"/>
    </source>
</evidence>
<evidence type="ECO:0000256" key="2">
    <source>
        <dbReference type="ARBA" id="ARBA00004687"/>
    </source>
</evidence>
<dbReference type="InterPro" id="IPR017852">
    <property type="entry name" value="GPI_EtnP_transferase_1_C"/>
</dbReference>
<evidence type="ECO:0000256" key="5">
    <source>
        <dbReference type="ARBA" id="ARBA00022502"/>
    </source>
</evidence>
<evidence type="ECO:0000256" key="9">
    <source>
        <dbReference type="ARBA" id="ARBA00022989"/>
    </source>
</evidence>
<evidence type="ECO:0000256" key="11">
    <source>
        <dbReference type="ARBA" id="ARBA00023180"/>
    </source>
</evidence>
<evidence type="ECO:0000256" key="10">
    <source>
        <dbReference type="ARBA" id="ARBA00023136"/>
    </source>
</evidence>
<keyword evidence="11" id="KW-0325">Glycoprotein</keyword>
<feature type="compositionally biased region" description="Basic and acidic residues" evidence="14">
    <location>
        <begin position="128"/>
        <end position="138"/>
    </location>
</feature>
<dbReference type="Gene3D" id="3.40.720.10">
    <property type="entry name" value="Alkaline Phosphatase, subunit A"/>
    <property type="match status" value="1"/>
</dbReference>
<accession>A0A066VM07</accession>
<feature type="transmembrane region" description="Helical" evidence="13">
    <location>
        <begin position="1064"/>
        <end position="1090"/>
    </location>
</feature>
<dbReference type="GeneID" id="25265136"/>
<organism evidence="16 17">
    <name type="scientific">Tilletiaria anomala (strain ATCC 24038 / CBS 436.72 / UBC 951)</name>
    <dbReference type="NCBI Taxonomy" id="1037660"/>
    <lineage>
        <taxon>Eukaryota</taxon>
        <taxon>Fungi</taxon>
        <taxon>Dikarya</taxon>
        <taxon>Basidiomycota</taxon>
        <taxon>Ustilaginomycotina</taxon>
        <taxon>Exobasidiomycetes</taxon>
        <taxon>Georgefischeriales</taxon>
        <taxon>Tilletiariaceae</taxon>
        <taxon>Tilletiaria</taxon>
    </lineage>
</organism>
<feature type="transmembrane region" description="Helical" evidence="13">
    <location>
        <begin position="1023"/>
        <end position="1044"/>
    </location>
</feature>
<evidence type="ECO:0000313" key="16">
    <source>
        <dbReference type="EMBL" id="KDN39625.1"/>
    </source>
</evidence>
<name>A0A066VM07_TILAU</name>
<evidence type="ECO:0000256" key="7">
    <source>
        <dbReference type="ARBA" id="ARBA00022692"/>
    </source>
</evidence>
<feature type="transmembrane region" description="Helical" evidence="13">
    <location>
        <begin position="799"/>
        <end position="817"/>
    </location>
</feature>
<feature type="transmembrane region" description="Helical" evidence="13">
    <location>
        <begin position="829"/>
        <end position="847"/>
    </location>
</feature>
<dbReference type="Pfam" id="PF04987">
    <property type="entry name" value="PigN"/>
    <property type="match status" value="1"/>
</dbReference>
<dbReference type="InterPro" id="IPR017850">
    <property type="entry name" value="Alkaline_phosphatase_core_sf"/>
</dbReference>
<dbReference type="FunFam" id="3.40.720.10:FF:000015">
    <property type="entry name" value="GPI ethanolamine phosphate transferase 1"/>
    <property type="match status" value="1"/>
</dbReference>
<keyword evidence="12" id="KW-0961">Cell wall biogenesis/degradation</keyword>
<dbReference type="InterPro" id="IPR007070">
    <property type="entry name" value="GPI_EtnP_transferase_1"/>
</dbReference>
<feature type="region of interest" description="Disordered" evidence="14">
    <location>
        <begin position="128"/>
        <end position="153"/>
    </location>
</feature>
<dbReference type="GO" id="GO:0051377">
    <property type="term" value="F:mannose-ethanolamine phosphotransferase activity"/>
    <property type="evidence" value="ECO:0007669"/>
    <property type="project" value="UniProtKB-UniRule"/>
</dbReference>
<keyword evidence="6 13" id="KW-0808">Transferase</keyword>
<keyword evidence="10 13" id="KW-0472">Membrane</keyword>
<dbReference type="AlphaFoldDB" id="A0A066VM07"/>
<dbReference type="SUPFAM" id="SSF53649">
    <property type="entry name" value="Alkaline phosphatase-like"/>
    <property type="match status" value="1"/>
</dbReference>
<comment type="pathway">
    <text evidence="2 13">Glycolipid biosynthesis; glycosylphosphatidylinositol-anchor biosynthesis.</text>
</comment>
<evidence type="ECO:0000256" key="12">
    <source>
        <dbReference type="ARBA" id="ARBA00023316"/>
    </source>
</evidence>
<feature type="domain" description="GPI ethanolamine phosphate transferase 1 C-terminal" evidence="15">
    <location>
        <begin position="637"/>
        <end position="1152"/>
    </location>
</feature>
<comment type="subcellular location">
    <subcellularLocation>
        <location evidence="1 13">Endoplasmic reticulum membrane</location>
        <topology evidence="1 13">Multi-pass membrane protein</topology>
    </subcellularLocation>
</comment>
<dbReference type="PANTHER" id="PTHR12250:SF0">
    <property type="entry name" value="GPI ETHANOLAMINE PHOSPHATE TRANSFERASE 1"/>
    <property type="match status" value="1"/>
</dbReference>
<reference evidence="16 17" key="1">
    <citation type="submission" date="2014-05" db="EMBL/GenBank/DDBJ databases">
        <title>Draft genome sequence of a rare smut relative, Tilletiaria anomala UBC 951.</title>
        <authorList>
            <consortium name="DOE Joint Genome Institute"/>
            <person name="Toome M."/>
            <person name="Kuo A."/>
            <person name="Henrissat B."/>
            <person name="Lipzen A."/>
            <person name="Tritt A."/>
            <person name="Yoshinaga Y."/>
            <person name="Zane M."/>
            <person name="Barry K."/>
            <person name="Grigoriev I.V."/>
            <person name="Spatafora J.W."/>
            <person name="Aimea M.C."/>
        </authorList>
    </citation>
    <scope>NUCLEOTIDE SEQUENCE [LARGE SCALE GENOMIC DNA]</scope>
    <source>
        <strain evidence="16 17">UBC 951</strain>
    </source>
</reference>
<dbReference type="STRING" id="1037660.A0A066VM07"/>
<keyword evidence="17" id="KW-1185">Reference proteome</keyword>
<dbReference type="CDD" id="cd16020">
    <property type="entry name" value="GPI_EPT_1"/>
    <property type="match status" value="1"/>
</dbReference>
<dbReference type="EMBL" id="JMSN01000102">
    <property type="protein sequence ID" value="KDN39625.1"/>
    <property type="molecule type" value="Genomic_DNA"/>
</dbReference>
<feature type="transmembrane region" description="Helical" evidence="13">
    <location>
        <begin position="957"/>
        <end position="977"/>
    </location>
</feature>
<gene>
    <name evidence="16" type="ORF">K437DRAFT_258997</name>
</gene>
<protein>
    <recommendedName>
        <fullName evidence="4 13">GPI ethanolamine phosphate transferase 1</fullName>
        <ecNumber evidence="13">2.-.-.-</ecNumber>
    </recommendedName>
</protein>
<feature type="transmembrane region" description="Helical" evidence="13">
    <location>
        <begin position="927"/>
        <end position="945"/>
    </location>
</feature>
<evidence type="ECO:0000256" key="4">
    <source>
        <dbReference type="ARBA" id="ARBA00020831"/>
    </source>
</evidence>
<dbReference type="UniPathway" id="UPA00196"/>
<dbReference type="GO" id="GO:0071555">
    <property type="term" value="P:cell wall organization"/>
    <property type="evidence" value="ECO:0007669"/>
    <property type="project" value="UniProtKB-KW"/>
</dbReference>
<feature type="transmembrane region" description="Helical" evidence="13">
    <location>
        <begin position="646"/>
        <end position="669"/>
    </location>
</feature>
<proteinExistence type="inferred from homology"/>
<dbReference type="PANTHER" id="PTHR12250">
    <property type="entry name" value="PHOSPHATIDYLINOSITOL GLYCAN, CLASS N"/>
    <property type="match status" value="1"/>
</dbReference>
<dbReference type="EC" id="2.-.-.-" evidence="13"/>
<dbReference type="Proteomes" id="UP000027361">
    <property type="component" value="Unassembled WGS sequence"/>
</dbReference>
<evidence type="ECO:0000256" key="6">
    <source>
        <dbReference type="ARBA" id="ARBA00022679"/>
    </source>
</evidence>
<sequence length="1190" mass="131216">MSSKTDGAHPIRTSWLHSTRSLMVISFLFHLLYTYSVCDIYFTSPVVHPIRRFTLNDTYIIAPSSLAEYEKAGGVLELAMVPVLSFKHPSAPMPLQDGRPLIFEKGEEVEAELQEGLEALNYGQGKKNESSLWHDHDSSSQTTLSELGAEGKQEQKALEMEEVQMGGFMGLERYRQWKSPADRLVLIVGDGLRADTLFKKHPWHMLPAWAQQDLLRQSNNGEAGDFNLQYNSALSPFKNDTAIAFGDANSETLKTLQGTLHPAAPFLHHVAINRGPFGVSHTRVPTESRPGHVALIAGMYEDVSAVTKGWKLNPVQFDSVFNQSTQTWAFGSPDILPMFAKGVAKERVWMETYSEDEEDFTKDATNLDLWVLGHLEELFSHAQADKQLKERLHQPGTIFFLHLLGLDTTGHTYRPHSTEYVGNTIVVDAIAARVEALFDEFYDHDNRTAYVFTADHGMSTKGNHGDGDPDNTRTPLIAWGSGVARPTKLDAADKQRQMRKADAEQDAYYSHWVVGDVKRNDVDQADVASLIASLIGAPFPGNLEGHLPLPYLNVSDEHIVRALLANTLQVLEVYRTKHEARSKRMINYIPFESLDKDEEDDLPGEQLVHEAKYLVAIGDLHEAVERIDELFRLALEGNRYLQTYDWLLLCTIITLGYLGSILYGISFLLQRYFLSPEHPTLALYRPQGSGSDPSVLSLGKLICVPIFGALCAKFTAEGSPLTYYVYAVFPALFWTRVIDERAVFVAAWRASRNPTTSTQAVPGPAENKEGGATVGGLLAYIICSLALLELIVVGYLNRVAWTIGFLVLGTVWPIVGITKPMRQEHPKTILAWMAVCFLNGMFTVNSLDKEESIQVLIITGMAFLMGGMYVLSNANALLGCGTSAEGLQRTVRTIQIELGVLCAATIVTTVSAYSLQSKRGLPLASQVGGWLVLAFCLTFPFAYGLRVDKKSGNHQPPVQRIAITIFAFAPLFILLSIRDEALFFGSFALLLAAWTRIEGLLYAERAGTSGGSRGPRLLAKEDVRIALFFLFFLHVAFFGTGNIASISSFYLSPVYRLVPVFSPFLMAALLILKIMVPFLILCSAFQVLCVSPQANKAQKSKAVEAKAQDTTGDFVQIAGLGLADASPLVLSACIATDVLALNFLYAVRDTGSWLEIGQTITHFAMANLLQVFMLGLTALSAAFIGSLEQV</sequence>
<keyword evidence="8 13" id="KW-0256">Endoplasmic reticulum</keyword>
<keyword evidence="7 13" id="KW-0812">Transmembrane</keyword>
<feature type="transmembrane region" description="Helical" evidence="13">
    <location>
        <begin position="853"/>
        <end position="878"/>
    </location>
</feature>
<dbReference type="GO" id="GO:0006506">
    <property type="term" value="P:GPI anchor biosynthetic process"/>
    <property type="evidence" value="ECO:0007669"/>
    <property type="project" value="UniProtKB-UniPathway"/>
</dbReference>
<comment type="caution">
    <text evidence="16">The sequence shown here is derived from an EMBL/GenBank/DDBJ whole genome shotgun (WGS) entry which is preliminary data.</text>
</comment>
<feature type="transmembrane region" description="Helical" evidence="13">
    <location>
        <begin position="21"/>
        <end position="42"/>
    </location>
</feature>
<feature type="transmembrane region" description="Helical" evidence="13">
    <location>
        <begin position="898"/>
        <end position="915"/>
    </location>
</feature>
<comment type="function">
    <text evidence="13">Ethanolamine phosphate transferase involved in glycosylphosphatidylinositol-anchor biosynthesis. Transfers ethanolamine phosphate to the first alpha-1,4-linked mannose of the glycosylphosphatidylinositol precursor of GPI-anchor.</text>
</comment>
<evidence type="ECO:0000256" key="13">
    <source>
        <dbReference type="RuleBase" id="RU367138"/>
    </source>
</evidence>
<keyword evidence="9 13" id="KW-1133">Transmembrane helix</keyword>
<dbReference type="RefSeq" id="XP_013241104.1">
    <property type="nucleotide sequence ID" value="XM_013385650.1"/>
</dbReference>
<dbReference type="InterPro" id="IPR037671">
    <property type="entry name" value="PIGN_N"/>
</dbReference>
<feature type="transmembrane region" description="Helical" evidence="13">
    <location>
        <begin position="983"/>
        <end position="1003"/>
    </location>
</feature>
<evidence type="ECO:0000259" key="15">
    <source>
        <dbReference type="Pfam" id="PF04987"/>
    </source>
</evidence>
<dbReference type="GO" id="GO:0005789">
    <property type="term" value="C:endoplasmic reticulum membrane"/>
    <property type="evidence" value="ECO:0007669"/>
    <property type="project" value="UniProtKB-SubCell"/>
</dbReference>
<evidence type="ECO:0000313" key="17">
    <source>
        <dbReference type="Proteomes" id="UP000027361"/>
    </source>
</evidence>
<evidence type="ECO:0000256" key="8">
    <source>
        <dbReference type="ARBA" id="ARBA00022824"/>
    </source>
</evidence>
<feature type="transmembrane region" description="Helical" evidence="13">
    <location>
        <begin position="1167"/>
        <end position="1187"/>
    </location>
</feature>
<dbReference type="FunCoup" id="A0A066VM07">
    <property type="interactions" value="167"/>
</dbReference>
<dbReference type="HOGENOM" id="CLU_007676_0_0_1"/>
<dbReference type="InParanoid" id="A0A066VM07"/>
<dbReference type="OrthoDB" id="2748310at2759"/>
<dbReference type="OMA" id="QSYFHRE"/>
<comment type="similarity">
    <text evidence="3 13">Belongs to the PIGG/PIGN/PIGO family. PIGN subfamily.</text>
</comment>
<evidence type="ECO:0000256" key="14">
    <source>
        <dbReference type="SAM" id="MobiDB-lite"/>
    </source>
</evidence>
<feature type="transmembrane region" description="Helical" evidence="13">
    <location>
        <begin position="774"/>
        <end position="793"/>
    </location>
</feature>
<keyword evidence="5 13" id="KW-0337">GPI-anchor biosynthesis</keyword>